<protein>
    <recommendedName>
        <fullName evidence="3">SMI1 / KNR4 family (SUKH-1)</fullName>
    </recommendedName>
</protein>
<gene>
    <name evidence="1" type="ORF">SAMN02745857_00685</name>
</gene>
<dbReference type="Proteomes" id="UP000192761">
    <property type="component" value="Unassembled WGS sequence"/>
</dbReference>
<dbReference type="STRING" id="1121001.SAMN02745857_00685"/>
<organism evidence="1 2">
    <name type="scientific">Andreprevotia lacus DSM 23236</name>
    <dbReference type="NCBI Taxonomy" id="1121001"/>
    <lineage>
        <taxon>Bacteria</taxon>
        <taxon>Pseudomonadati</taxon>
        <taxon>Pseudomonadota</taxon>
        <taxon>Betaproteobacteria</taxon>
        <taxon>Neisseriales</taxon>
        <taxon>Chitinibacteraceae</taxon>
        <taxon>Andreprevotia</taxon>
    </lineage>
</organism>
<dbReference type="OrthoDB" id="8807479at2"/>
<reference evidence="1 2" key="1">
    <citation type="submission" date="2017-04" db="EMBL/GenBank/DDBJ databases">
        <authorList>
            <person name="Afonso C.L."/>
            <person name="Miller P.J."/>
            <person name="Scott M.A."/>
            <person name="Spackman E."/>
            <person name="Goraichik I."/>
            <person name="Dimitrov K.M."/>
            <person name="Suarez D.L."/>
            <person name="Swayne D.E."/>
        </authorList>
    </citation>
    <scope>NUCLEOTIDE SEQUENCE [LARGE SCALE GENOMIC DNA]</scope>
    <source>
        <strain evidence="1 2">DSM 23236</strain>
    </source>
</reference>
<evidence type="ECO:0000313" key="2">
    <source>
        <dbReference type="Proteomes" id="UP000192761"/>
    </source>
</evidence>
<dbReference type="InterPro" id="IPR037883">
    <property type="entry name" value="Knr4/Smi1-like_sf"/>
</dbReference>
<dbReference type="AlphaFoldDB" id="A0A1W1X652"/>
<name>A0A1W1X652_9NEIS</name>
<evidence type="ECO:0008006" key="3">
    <source>
        <dbReference type="Google" id="ProtNLM"/>
    </source>
</evidence>
<sequence length="209" mass="23999">MSQFAELHALFRRENQRMICGRGHEPGQLIAGVSHRVLQRLTGEELARLQRDYPEQPALHDFYAEFGSLELYVAETLCVSSDEYPTAFLLAAPEEWDDLKDSVQDWLEWLEGDELDEVMPFALDDSIVFGRVPRAATYFMLVVRGEHAGKVYEFDHDGYEVDCVGASLPAFIAWLAIPDEALCRYIRAHTRYSDGVTEKEWLAERYESD</sequence>
<dbReference type="RefSeq" id="WP_139798630.1">
    <property type="nucleotide sequence ID" value="NZ_FWXD01000003.1"/>
</dbReference>
<evidence type="ECO:0000313" key="1">
    <source>
        <dbReference type="EMBL" id="SMC19283.1"/>
    </source>
</evidence>
<proteinExistence type="predicted"/>
<accession>A0A1W1X652</accession>
<dbReference type="SUPFAM" id="SSF160631">
    <property type="entry name" value="SMI1/KNR4-like"/>
    <property type="match status" value="1"/>
</dbReference>
<dbReference type="EMBL" id="FWXD01000003">
    <property type="protein sequence ID" value="SMC19283.1"/>
    <property type="molecule type" value="Genomic_DNA"/>
</dbReference>
<keyword evidence="2" id="KW-1185">Reference proteome</keyword>